<gene>
    <name evidence="2" type="ORF">MST27_15135</name>
</gene>
<evidence type="ECO:0000313" key="2">
    <source>
        <dbReference type="EMBL" id="MCJ0974705.1"/>
    </source>
</evidence>
<proteinExistence type="predicted"/>
<sequence length="177" mass="19530">MADLKTLLLNRDTEVAEVFESAKERLSFYRSEIHFESTLLASRTSSYLSSQSFLMIAFASSMANTNPEWGSLFRLVVPSLLAALGLITSLHAVPGIRASYDVIERWHRKQAELLQTEGSAALLSNHQSALFGEGDNPAGGERYKRTLLFSLRTPIIFGSVWALLGAFCIVLYVVGVD</sequence>
<name>A0A9X2ATD3_9GAMM</name>
<evidence type="ECO:0000256" key="1">
    <source>
        <dbReference type="SAM" id="Phobius"/>
    </source>
</evidence>
<keyword evidence="1" id="KW-0472">Membrane</keyword>
<reference evidence="2" key="1">
    <citation type="submission" date="2022-03" db="EMBL/GenBank/DDBJ databases">
        <title>Pseudomonas marianensis sp. nov., a marine bacterium isolated from deep-sea sediments of the Mariana Trench.</title>
        <authorList>
            <person name="Wei Y."/>
        </authorList>
    </citation>
    <scope>NUCLEOTIDE SEQUENCE</scope>
    <source>
        <strain evidence="2">PS1</strain>
    </source>
</reference>
<feature type="transmembrane region" description="Helical" evidence="1">
    <location>
        <begin position="154"/>
        <end position="174"/>
    </location>
</feature>
<keyword evidence="1" id="KW-1133">Transmembrane helix</keyword>
<accession>A0A9X2ATD3</accession>
<protein>
    <submittedName>
        <fullName evidence="2">Uncharacterized protein</fullName>
    </submittedName>
</protein>
<dbReference type="EMBL" id="JALGRD010000008">
    <property type="protein sequence ID" value="MCJ0974705.1"/>
    <property type="molecule type" value="Genomic_DNA"/>
</dbReference>
<keyword evidence="1" id="KW-0812">Transmembrane</keyword>
<evidence type="ECO:0000313" key="3">
    <source>
        <dbReference type="Proteomes" id="UP001139682"/>
    </source>
</evidence>
<dbReference type="AlphaFoldDB" id="A0A9X2ATD3"/>
<dbReference type="RefSeq" id="WP_243606773.1">
    <property type="nucleotide sequence ID" value="NZ_JALGRD010000008.1"/>
</dbReference>
<keyword evidence="3" id="KW-1185">Reference proteome</keyword>
<comment type="caution">
    <text evidence="2">The sequence shown here is derived from an EMBL/GenBank/DDBJ whole genome shotgun (WGS) entry which is preliminary data.</text>
</comment>
<organism evidence="2 3">
    <name type="scientific">Stutzerimonas marianensis</name>
    <dbReference type="NCBI Taxonomy" id="2929513"/>
    <lineage>
        <taxon>Bacteria</taxon>
        <taxon>Pseudomonadati</taxon>
        <taxon>Pseudomonadota</taxon>
        <taxon>Gammaproteobacteria</taxon>
        <taxon>Pseudomonadales</taxon>
        <taxon>Pseudomonadaceae</taxon>
        <taxon>Stutzerimonas</taxon>
    </lineage>
</organism>
<dbReference type="Proteomes" id="UP001139682">
    <property type="component" value="Unassembled WGS sequence"/>
</dbReference>